<dbReference type="AlphaFoldDB" id="A0A0B6YHW6"/>
<protein>
    <submittedName>
        <fullName evidence="1">Uncharacterized protein</fullName>
    </submittedName>
</protein>
<dbReference type="EMBL" id="HACG01008927">
    <property type="protein sequence ID" value="CEK55792.1"/>
    <property type="molecule type" value="Transcribed_RNA"/>
</dbReference>
<name>A0A0B6YHW6_9EUPU</name>
<feature type="non-terminal residue" evidence="1">
    <location>
        <position position="1"/>
    </location>
</feature>
<feature type="non-terminal residue" evidence="1">
    <location>
        <position position="67"/>
    </location>
</feature>
<accession>A0A0B6YHW6</accession>
<organism evidence="1">
    <name type="scientific">Arion vulgaris</name>
    <dbReference type="NCBI Taxonomy" id="1028688"/>
    <lineage>
        <taxon>Eukaryota</taxon>
        <taxon>Metazoa</taxon>
        <taxon>Spiralia</taxon>
        <taxon>Lophotrochozoa</taxon>
        <taxon>Mollusca</taxon>
        <taxon>Gastropoda</taxon>
        <taxon>Heterobranchia</taxon>
        <taxon>Euthyneura</taxon>
        <taxon>Panpulmonata</taxon>
        <taxon>Eupulmonata</taxon>
        <taxon>Stylommatophora</taxon>
        <taxon>Helicina</taxon>
        <taxon>Arionoidea</taxon>
        <taxon>Arionidae</taxon>
        <taxon>Arion</taxon>
    </lineage>
</organism>
<evidence type="ECO:0000313" key="1">
    <source>
        <dbReference type="EMBL" id="CEK55792.1"/>
    </source>
</evidence>
<sequence length="67" mass="7623">KMEIEGILDEVILNQQHEVNHDVHRKNLSPKPNVLNSTHNQVDYLTAEGKLRQTSSQSVHDSNSVYS</sequence>
<reference evidence="1" key="1">
    <citation type="submission" date="2014-12" db="EMBL/GenBank/DDBJ databases">
        <title>Insight into the proteome of Arion vulgaris.</title>
        <authorList>
            <person name="Aradska J."/>
            <person name="Bulat T."/>
            <person name="Smidak R."/>
            <person name="Sarate P."/>
            <person name="Gangsoo J."/>
            <person name="Sialana F."/>
            <person name="Bilban M."/>
            <person name="Lubec G."/>
        </authorList>
    </citation>
    <scope>NUCLEOTIDE SEQUENCE</scope>
    <source>
        <tissue evidence="1">Skin</tissue>
    </source>
</reference>
<gene>
    <name evidence="1" type="primary">ORF26066</name>
</gene>
<proteinExistence type="predicted"/>